<sequence>MAPSMDIPHKPFRLVQVNIKMYATLSYLRDVSFLACPTKQSSTRSRVQLAHSHHGDAAVGSSPPPPPPRRGDVDVRRRRRRGDERVPAEAGGDGGHAARRRRLPRAAGLQCSAAGPHHAGRPDRPRHDRLLGDAEAPRQQRRPLRPPRRQPHPHRQWHLPALLLRAQVPVGIHPPRHPHRPRLRHQVPLRRRLRRHRQRQVLLLHDAAQARARRAVQVRAHRRPRADVPLQRHAEPLRGVRRRRGAVHRRPVVRGQPPGARQQPVGHVGAVRGAERGVPAVDLDDGEPRAGLRAGAGGDDAVQAVHEQVPDAVRGVGEHAAAVVLGEDGVGARDRAGVVRGVRQVHAAVEVAGGGAEARGQGGDAMADRVRALAVVQQQRIPLHGGGVDARGVRAVARRRQGRRGARRARPLVRADAAGVERGVRHRQRDGDAGVQPVGAGVHQHRRRGEHRGARRRLPVAAAGLLGVPGGQLRPRHAADRQPDARLLRVAPQQRRRQGRRRPCLVHQPILVSHRHQLATLNFLRPTSSVM</sequence>
<feature type="region of interest" description="Disordered" evidence="1">
    <location>
        <begin position="44"/>
        <end position="154"/>
    </location>
</feature>
<feature type="compositionally biased region" description="Basic residues" evidence="1">
    <location>
        <begin position="139"/>
        <end position="154"/>
    </location>
</feature>
<reference evidence="2" key="1">
    <citation type="submission" date="2015-04" db="UniProtKB">
        <authorList>
            <consortium name="EnsemblPlants"/>
        </authorList>
    </citation>
    <scope>IDENTIFICATION</scope>
    <source>
        <strain evidence="2">SL10</strain>
    </source>
</reference>
<dbReference type="AlphaFoldDB" id="A0A0E0GI85"/>
<evidence type="ECO:0000256" key="1">
    <source>
        <dbReference type="SAM" id="MobiDB-lite"/>
    </source>
</evidence>
<dbReference type="Proteomes" id="UP000006591">
    <property type="component" value="Chromosome 3"/>
</dbReference>
<feature type="compositionally biased region" description="Basic and acidic residues" evidence="1">
    <location>
        <begin position="69"/>
        <end position="87"/>
    </location>
</feature>
<proteinExistence type="predicted"/>
<accession>A0A0E0GI85</accession>
<dbReference type="Gramene" id="ONIVA03G07240.3">
    <property type="protein sequence ID" value="ONIVA03G07240.3"/>
    <property type="gene ID" value="ONIVA03G07240"/>
</dbReference>
<feature type="region of interest" description="Disordered" evidence="1">
    <location>
        <begin position="244"/>
        <end position="266"/>
    </location>
</feature>
<dbReference type="HOGENOM" id="CLU_513284_0_0_1"/>
<reference evidence="2" key="2">
    <citation type="submission" date="2018-04" db="EMBL/GenBank/DDBJ databases">
        <title>OnivRS2 (Oryza nivara Reference Sequence Version 2).</title>
        <authorList>
            <person name="Zhang J."/>
            <person name="Kudrna D."/>
            <person name="Lee S."/>
            <person name="Talag J."/>
            <person name="Rajasekar S."/>
            <person name="Welchert J."/>
            <person name="Hsing Y.-I."/>
            <person name="Wing R.A."/>
        </authorList>
    </citation>
    <scope>NUCLEOTIDE SEQUENCE [LARGE SCALE GENOMIC DNA]</scope>
    <source>
        <strain evidence="2">SL10</strain>
    </source>
</reference>
<feature type="compositionally biased region" description="Basic and acidic residues" evidence="1">
    <location>
        <begin position="120"/>
        <end position="138"/>
    </location>
</feature>
<evidence type="ECO:0000313" key="3">
    <source>
        <dbReference type="Proteomes" id="UP000006591"/>
    </source>
</evidence>
<evidence type="ECO:0000313" key="2">
    <source>
        <dbReference type="EnsemblPlants" id="ONIVA03G07240.3"/>
    </source>
</evidence>
<dbReference type="EnsemblPlants" id="ONIVA03G07240.3">
    <property type="protein sequence ID" value="ONIVA03G07240.3"/>
    <property type="gene ID" value="ONIVA03G07240"/>
</dbReference>
<dbReference type="OMA" id="NIKMYAT"/>
<keyword evidence="3" id="KW-1185">Reference proteome</keyword>
<organism evidence="2">
    <name type="scientific">Oryza nivara</name>
    <name type="common">Indian wild rice</name>
    <name type="synonym">Oryza sativa f. spontanea</name>
    <dbReference type="NCBI Taxonomy" id="4536"/>
    <lineage>
        <taxon>Eukaryota</taxon>
        <taxon>Viridiplantae</taxon>
        <taxon>Streptophyta</taxon>
        <taxon>Embryophyta</taxon>
        <taxon>Tracheophyta</taxon>
        <taxon>Spermatophyta</taxon>
        <taxon>Magnoliopsida</taxon>
        <taxon>Liliopsida</taxon>
        <taxon>Poales</taxon>
        <taxon>Poaceae</taxon>
        <taxon>BOP clade</taxon>
        <taxon>Oryzoideae</taxon>
        <taxon>Oryzeae</taxon>
        <taxon>Oryzinae</taxon>
        <taxon>Oryza</taxon>
    </lineage>
</organism>
<protein>
    <submittedName>
        <fullName evidence="2">Purple acid phosphatase</fullName>
    </submittedName>
</protein>
<name>A0A0E0GI85_ORYNI</name>
<feature type="region of interest" description="Disordered" evidence="1">
    <location>
        <begin position="420"/>
        <end position="454"/>
    </location>
</feature>
<feature type="compositionally biased region" description="Basic residues" evidence="1">
    <location>
        <begin position="443"/>
        <end position="454"/>
    </location>
</feature>